<accession>A0A433QI61</accession>
<comment type="caution">
    <text evidence="1">The sequence shown here is derived from an EMBL/GenBank/DDBJ whole genome shotgun (WGS) entry which is preliminary data.</text>
</comment>
<proteinExistence type="predicted"/>
<dbReference type="EMBL" id="RBNJ01005115">
    <property type="protein sequence ID" value="RUS29485.1"/>
    <property type="molecule type" value="Genomic_DNA"/>
</dbReference>
<reference evidence="1 2" key="1">
    <citation type="journal article" date="2018" name="New Phytol.">
        <title>Phylogenomics of Endogonaceae and evolution of mycorrhizas within Mucoromycota.</title>
        <authorList>
            <person name="Chang Y."/>
            <person name="Desiro A."/>
            <person name="Na H."/>
            <person name="Sandor L."/>
            <person name="Lipzen A."/>
            <person name="Clum A."/>
            <person name="Barry K."/>
            <person name="Grigoriev I.V."/>
            <person name="Martin F.M."/>
            <person name="Stajich J.E."/>
            <person name="Smith M.E."/>
            <person name="Bonito G."/>
            <person name="Spatafora J.W."/>
        </authorList>
    </citation>
    <scope>NUCLEOTIDE SEQUENCE [LARGE SCALE GENOMIC DNA]</scope>
    <source>
        <strain evidence="1 2">AD002</strain>
    </source>
</reference>
<protein>
    <submittedName>
        <fullName evidence="1">Uncharacterized protein</fullName>
    </submittedName>
</protein>
<evidence type="ECO:0000313" key="1">
    <source>
        <dbReference type="EMBL" id="RUS29485.1"/>
    </source>
</evidence>
<evidence type="ECO:0000313" key="2">
    <source>
        <dbReference type="Proteomes" id="UP000274822"/>
    </source>
</evidence>
<sequence length="86" mass="9656">MTSPGYPKRPKAQCLLLQPPLSNWGLLRWISANPIVVGHLVWTHRVRKAKLPIIDNPTVKVIGNTLSLNGDWNTDSSIETQKTFLI</sequence>
<name>A0A433QI61_9FUNG</name>
<organism evidence="1 2">
    <name type="scientific">Jimgerdemannia flammicorona</name>
    <dbReference type="NCBI Taxonomy" id="994334"/>
    <lineage>
        <taxon>Eukaryota</taxon>
        <taxon>Fungi</taxon>
        <taxon>Fungi incertae sedis</taxon>
        <taxon>Mucoromycota</taxon>
        <taxon>Mucoromycotina</taxon>
        <taxon>Endogonomycetes</taxon>
        <taxon>Endogonales</taxon>
        <taxon>Endogonaceae</taxon>
        <taxon>Jimgerdemannia</taxon>
    </lineage>
</organism>
<keyword evidence="2" id="KW-1185">Reference proteome</keyword>
<gene>
    <name evidence="1" type="ORF">BC938DRAFT_480611</name>
</gene>
<dbReference type="Proteomes" id="UP000274822">
    <property type="component" value="Unassembled WGS sequence"/>
</dbReference>
<dbReference type="AlphaFoldDB" id="A0A433QI61"/>